<accession>A0ABM6FAN0</accession>
<keyword evidence="2" id="KW-0732">Signal</keyword>
<gene>
    <name evidence="3" type="ORF">BKK80_22910</name>
</gene>
<feature type="compositionally biased region" description="Low complexity" evidence="1">
    <location>
        <begin position="30"/>
        <end position="44"/>
    </location>
</feature>
<dbReference type="EMBL" id="CP017755">
    <property type="protein sequence ID" value="AOZ08759.1"/>
    <property type="molecule type" value="Genomic_DNA"/>
</dbReference>
<dbReference type="Proteomes" id="UP000177515">
    <property type="component" value="Chromosome 2"/>
</dbReference>
<dbReference type="RefSeq" id="WP_071016802.1">
    <property type="nucleotide sequence ID" value="NZ_CP017755.1"/>
</dbReference>
<organism evidence="3 4">
    <name type="scientific">Cupriavidus malaysiensis</name>
    <dbReference type="NCBI Taxonomy" id="367825"/>
    <lineage>
        <taxon>Bacteria</taxon>
        <taxon>Pseudomonadati</taxon>
        <taxon>Pseudomonadota</taxon>
        <taxon>Betaproteobacteria</taxon>
        <taxon>Burkholderiales</taxon>
        <taxon>Burkholderiaceae</taxon>
        <taxon>Cupriavidus</taxon>
    </lineage>
</organism>
<evidence type="ECO:0000313" key="4">
    <source>
        <dbReference type="Proteomes" id="UP000177515"/>
    </source>
</evidence>
<evidence type="ECO:0000313" key="3">
    <source>
        <dbReference type="EMBL" id="AOZ08759.1"/>
    </source>
</evidence>
<reference evidence="3 4" key="1">
    <citation type="submission" date="2016-10" db="EMBL/GenBank/DDBJ databases">
        <title>Complete genome sequences of three Cupriavidus strains isolated from various Malaysian environments.</title>
        <authorList>
            <person name="Abdullah A.A.-A."/>
            <person name="Shafie N.A.H."/>
            <person name="Lau N.S."/>
        </authorList>
    </citation>
    <scope>NUCLEOTIDE SEQUENCE [LARGE SCALE GENOMIC DNA]</scope>
    <source>
        <strain evidence="3 4">USMAA1020</strain>
    </source>
</reference>
<evidence type="ECO:0000256" key="2">
    <source>
        <dbReference type="SAM" id="SignalP"/>
    </source>
</evidence>
<evidence type="ECO:0000256" key="1">
    <source>
        <dbReference type="SAM" id="MobiDB-lite"/>
    </source>
</evidence>
<protein>
    <submittedName>
        <fullName evidence="3">Uncharacterized protein</fullName>
    </submittedName>
</protein>
<feature type="region of interest" description="Disordered" evidence="1">
    <location>
        <begin position="30"/>
        <end position="60"/>
    </location>
</feature>
<name>A0ABM6FAN0_9BURK</name>
<feature type="signal peptide" evidence="2">
    <location>
        <begin position="1"/>
        <end position="27"/>
    </location>
</feature>
<proteinExistence type="predicted"/>
<sequence>MNGTKTTPGRLAVAMMACCLALAPALAGASARSAGGGAQKPAKPAKSDNRNSVLPGNARR</sequence>
<feature type="chain" id="PRO_5045547442" evidence="2">
    <location>
        <begin position="28"/>
        <end position="60"/>
    </location>
</feature>
<keyword evidence="4" id="KW-1185">Reference proteome</keyword>